<proteinExistence type="predicted"/>
<dbReference type="Proteomes" id="UP000533476">
    <property type="component" value="Unassembled WGS sequence"/>
</dbReference>
<evidence type="ECO:0000313" key="1">
    <source>
        <dbReference type="EMBL" id="NMP23290.1"/>
    </source>
</evidence>
<keyword evidence="2" id="KW-1185">Reference proteome</keyword>
<protein>
    <submittedName>
        <fullName evidence="1">Uncharacterized protein</fullName>
    </submittedName>
</protein>
<accession>A0A7Y0L4X9</accession>
<sequence length="176" mass="18359">MAPTNVAVKSITRTSASNGNYDVHILTQSGIAASFGGQNYGTSSQASNQLQQLLIVSPGTGSPLSLGSGITAHAYPKQALITWTEGRWNIEVSGAPGTNLSILKPPAQQIASILHRVLLPDTTLGVLNWAHGSNGQDSIDLSWQAGATVYWANENHDGEASIPIDMAASMKAVPTP</sequence>
<reference evidence="1 2" key="1">
    <citation type="submission" date="2020-04" db="EMBL/GenBank/DDBJ databases">
        <authorList>
            <person name="Zhang R."/>
            <person name="Schippers A."/>
        </authorList>
    </citation>
    <scope>NUCLEOTIDE SEQUENCE [LARGE SCALE GENOMIC DNA]</scope>
    <source>
        <strain evidence="1 2">DSM 109850</strain>
    </source>
</reference>
<name>A0A7Y0L4X9_9FIRM</name>
<organism evidence="1 2">
    <name type="scientific">Sulfobacillus harzensis</name>
    <dbReference type="NCBI Taxonomy" id="2729629"/>
    <lineage>
        <taxon>Bacteria</taxon>
        <taxon>Bacillati</taxon>
        <taxon>Bacillota</taxon>
        <taxon>Clostridia</taxon>
        <taxon>Eubacteriales</taxon>
        <taxon>Clostridiales Family XVII. Incertae Sedis</taxon>
        <taxon>Sulfobacillus</taxon>
    </lineage>
</organism>
<evidence type="ECO:0000313" key="2">
    <source>
        <dbReference type="Proteomes" id="UP000533476"/>
    </source>
</evidence>
<dbReference type="RefSeq" id="WP_169100429.1">
    <property type="nucleotide sequence ID" value="NZ_JABBVZ010000046.1"/>
</dbReference>
<dbReference type="EMBL" id="JABBVZ010000046">
    <property type="protein sequence ID" value="NMP23290.1"/>
    <property type="molecule type" value="Genomic_DNA"/>
</dbReference>
<comment type="caution">
    <text evidence="1">The sequence shown here is derived from an EMBL/GenBank/DDBJ whole genome shotgun (WGS) entry which is preliminary data.</text>
</comment>
<gene>
    <name evidence="1" type="ORF">HIJ39_13170</name>
</gene>
<dbReference type="AlphaFoldDB" id="A0A7Y0L4X9"/>